<dbReference type="RefSeq" id="WP_084576694.1">
    <property type="nucleotide sequence ID" value="NZ_CP155572.1"/>
</dbReference>
<gene>
    <name evidence="1" type="ORF">SAMN04488500_11346</name>
</gene>
<reference evidence="1 2" key="1">
    <citation type="submission" date="2017-04" db="EMBL/GenBank/DDBJ databases">
        <authorList>
            <person name="Afonso C.L."/>
            <person name="Miller P.J."/>
            <person name="Scott M.A."/>
            <person name="Spackman E."/>
            <person name="Goraichik I."/>
            <person name="Dimitrov K.M."/>
            <person name="Suarez D.L."/>
            <person name="Swayne D.E."/>
        </authorList>
    </citation>
    <scope>NUCLEOTIDE SEQUENCE [LARGE SCALE GENOMIC DNA]</scope>
    <source>
        <strain evidence="1 2">DSM 5090</strain>
    </source>
</reference>
<dbReference type="InterPro" id="IPR023430">
    <property type="entry name" value="Pept_HybD-like_dom_sf"/>
</dbReference>
<dbReference type="InterPro" id="IPR009665">
    <property type="entry name" value="YyaC"/>
</dbReference>
<evidence type="ECO:0000313" key="1">
    <source>
        <dbReference type="EMBL" id="SMC91658.1"/>
    </source>
</evidence>
<dbReference type="Pfam" id="PF06866">
    <property type="entry name" value="DUF1256"/>
    <property type="match status" value="1"/>
</dbReference>
<protein>
    <submittedName>
        <fullName evidence="1">Putative sporulation protein YyaC</fullName>
    </submittedName>
</protein>
<dbReference type="EMBL" id="FWXI01000013">
    <property type="protein sequence ID" value="SMC91658.1"/>
    <property type="molecule type" value="Genomic_DNA"/>
</dbReference>
<dbReference type="STRING" id="112901.SAMN04488500_11346"/>
<evidence type="ECO:0000313" key="2">
    <source>
        <dbReference type="Proteomes" id="UP000192738"/>
    </source>
</evidence>
<dbReference type="Proteomes" id="UP000192738">
    <property type="component" value="Unassembled WGS sequence"/>
</dbReference>
<accession>A0A1W2D3M8</accession>
<sequence>MLNNILNFPGLSRLSPVKSPPAPEPARESKFNINQPGAVYDLAMSVRNLVQGAKSDGHELVVLCIGTDRSTGDSLGPLTGSKLKTLNLFPHIYGTLDDPVHATNLETMLKSINTTFGHPFVIAVDACLGKLENVGCVTLGHGSVKPGAAVNKDLPPVGNAYITGIVNVGGFMEHLVLQSTRLNLVMKMADIIAHGLSFGLGRPQSHSK</sequence>
<name>A0A1W2D3M8_9FIRM</name>
<dbReference type="OrthoDB" id="9815953at2"/>
<keyword evidence="2" id="KW-1185">Reference proteome</keyword>
<proteinExistence type="predicted"/>
<dbReference type="SUPFAM" id="SSF53163">
    <property type="entry name" value="HybD-like"/>
    <property type="match status" value="1"/>
</dbReference>
<dbReference type="NCBIfam" id="TIGR02841">
    <property type="entry name" value="spore_YyaC"/>
    <property type="match status" value="1"/>
</dbReference>
<dbReference type="AlphaFoldDB" id="A0A1W2D3M8"/>
<organism evidence="1 2">
    <name type="scientific">Sporomusa malonica</name>
    <dbReference type="NCBI Taxonomy" id="112901"/>
    <lineage>
        <taxon>Bacteria</taxon>
        <taxon>Bacillati</taxon>
        <taxon>Bacillota</taxon>
        <taxon>Negativicutes</taxon>
        <taxon>Selenomonadales</taxon>
        <taxon>Sporomusaceae</taxon>
        <taxon>Sporomusa</taxon>
    </lineage>
</organism>